<dbReference type="Gene3D" id="3.30.420.10">
    <property type="entry name" value="Ribonuclease H-like superfamily/Ribonuclease H"/>
    <property type="match status" value="1"/>
</dbReference>
<proteinExistence type="predicted"/>
<evidence type="ECO:0000313" key="3">
    <source>
        <dbReference type="Proteomes" id="UP000037035"/>
    </source>
</evidence>
<evidence type="ECO:0000256" key="1">
    <source>
        <dbReference type="SAM" id="MobiDB-lite"/>
    </source>
</evidence>
<name>A0A0L6UXN9_9BASI</name>
<dbReference type="VEuPathDB" id="FungiDB:VP01_3285g1"/>
<dbReference type="GO" id="GO:0003676">
    <property type="term" value="F:nucleic acid binding"/>
    <property type="evidence" value="ECO:0007669"/>
    <property type="project" value="InterPro"/>
</dbReference>
<organism evidence="2 3">
    <name type="scientific">Puccinia sorghi</name>
    <dbReference type="NCBI Taxonomy" id="27349"/>
    <lineage>
        <taxon>Eukaryota</taxon>
        <taxon>Fungi</taxon>
        <taxon>Dikarya</taxon>
        <taxon>Basidiomycota</taxon>
        <taxon>Pucciniomycotina</taxon>
        <taxon>Pucciniomycetes</taxon>
        <taxon>Pucciniales</taxon>
        <taxon>Pucciniaceae</taxon>
        <taxon>Puccinia</taxon>
    </lineage>
</organism>
<accession>A0A0L6UXN9</accession>
<reference evidence="2 3" key="1">
    <citation type="submission" date="2015-08" db="EMBL/GenBank/DDBJ databases">
        <title>Next Generation Sequencing and Analysis of the Genome of Puccinia sorghi L Schw, the Causal Agent of Maize Common Rust.</title>
        <authorList>
            <person name="Rochi L."/>
            <person name="Burguener G."/>
            <person name="Darino M."/>
            <person name="Turjanski A."/>
            <person name="Kreff E."/>
            <person name="Dieguez M.J."/>
            <person name="Sacco F."/>
        </authorList>
    </citation>
    <scope>NUCLEOTIDE SEQUENCE [LARGE SCALE GENOMIC DNA]</scope>
    <source>
        <strain evidence="2 3">RO10H11247</strain>
    </source>
</reference>
<sequence>MRLKNPKIRPSIVLYDLKSQFFTKNSFHTKPFEEIHMDIVVDSCTQFCSAIPVRSKGNVAEVIAQAIGLEANRIDFFNQNMICACQSDAYTPQQNGLAERFNWQTLNNTLTLNQIPSHQSKKSPYKLFKGRKLPLDFFKPIGNRVSYLIQPELQHAKLEAKGLLGTLIGFNDELRSYKILGDNGKIVDTSHLKFLDPIKPNKSKSINDSDLIVLSDEDFSSDTIESAPDSEDDMNENESQASNDEEIVSAGLIPSSLRTLFKVNARKSKWFTAENEELENIKGHDVWEDHFEEPNSFFKTSAANPCLFIHKDKSLFIFFHQFPNSSAHNPDTLLGMELTYKANEVTLSQKKLITCWNLRILCCQHSALCWSCRTRPDLAPAVSILSSFNNAPGIDHWKQVIHCWKYLAGSVNLKLTHCPDSSNSSNSLQHFTDAVVIPKDQHVQKNLKMG</sequence>
<dbReference type="EMBL" id="LAVV01008263">
    <property type="protein sequence ID" value="KNZ53303.1"/>
    <property type="molecule type" value="Genomic_DNA"/>
</dbReference>
<dbReference type="SUPFAM" id="SSF53098">
    <property type="entry name" value="Ribonuclease H-like"/>
    <property type="match status" value="1"/>
</dbReference>
<dbReference type="Proteomes" id="UP000037035">
    <property type="component" value="Unassembled WGS sequence"/>
</dbReference>
<protein>
    <recommendedName>
        <fullName evidence="4">Integrase catalytic domain-containing protein</fullName>
    </recommendedName>
</protein>
<comment type="caution">
    <text evidence="2">The sequence shown here is derived from an EMBL/GenBank/DDBJ whole genome shotgun (WGS) entry which is preliminary data.</text>
</comment>
<gene>
    <name evidence="2" type="ORF">VP01_3285g1</name>
</gene>
<evidence type="ECO:0008006" key="4">
    <source>
        <dbReference type="Google" id="ProtNLM"/>
    </source>
</evidence>
<dbReference type="InterPro" id="IPR036397">
    <property type="entry name" value="RNaseH_sf"/>
</dbReference>
<keyword evidence="3" id="KW-1185">Reference proteome</keyword>
<dbReference type="InterPro" id="IPR012337">
    <property type="entry name" value="RNaseH-like_sf"/>
</dbReference>
<dbReference type="AlphaFoldDB" id="A0A0L6UXN9"/>
<feature type="region of interest" description="Disordered" evidence="1">
    <location>
        <begin position="221"/>
        <end position="244"/>
    </location>
</feature>
<evidence type="ECO:0000313" key="2">
    <source>
        <dbReference type="EMBL" id="KNZ53303.1"/>
    </source>
</evidence>